<dbReference type="CDD" id="cd21134">
    <property type="entry name" value="YTH"/>
    <property type="match status" value="1"/>
</dbReference>
<dbReference type="Pfam" id="PF04146">
    <property type="entry name" value="YTH"/>
    <property type="match status" value="1"/>
</dbReference>
<dbReference type="InterPro" id="IPR045168">
    <property type="entry name" value="YTH_prot"/>
</dbReference>
<feature type="compositionally biased region" description="Basic and acidic residues" evidence="1">
    <location>
        <begin position="57"/>
        <end position="67"/>
    </location>
</feature>
<protein>
    <submittedName>
        <fullName evidence="7">YTH domain-containing protein</fullName>
    </submittedName>
</protein>
<dbReference type="PANTHER" id="PTHR12357">
    <property type="entry name" value="YTH YT521-B HOMOLOGY DOMAIN-CONTAINING"/>
    <property type="match status" value="1"/>
</dbReference>
<keyword evidence="2" id="KW-1133">Transmembrane helix</keyword>
<name>A0A0N4UNY9_DRAME</name>
<dbReference type="Proteomes" id="UP000038040">
    <property type="component" value="Unplaced"/>
</dbReference>
<dbReference type="STRING" id="318479.A0A0N4UNY9"/>
<feature type="region of interest" description="Disordered" evidence="1">
    <location>
        <begin position="1"/>
        <end position="67"/>
    </location>
</feature>
<dbReference type="GO" id="GO:0000398">
    <property type="term" value="P:mRNA splicing, via spliceosome"/>
    <property type="evidence" value="ECO:0007669"/>
    <property type="project" value="TreeGrafter"/>
</dbReference>
<dbReference type="EMBL" id="UYYG01000121">
    <property type="protein sequence ID" value="VDN53330.1"/>
    <property type="molecule type" value="Genomic_DNA"/>
</dbReference>
<keyword evidence="2" id="KW-0472">Membrane</keyword>
<dbReference type="GO" id="GO:0000381">
    <property type="term" value="P:regulation of alternative mRNA splicing, via spliceosome"/>
    <property type="evidence" value="ECO:0007669"/>
    <property type="project" value="TreeGrafter"/>
</dbReference>
<feature type="compositionally biased region" description="Polar residues" evidence="1">
    <location>
        <begin position="18"/>
        <end position="30"/>
    </location>
</feature>
<dbReference type="InterPro" id="IPR007275">
    <property type="entry name" value="YTH_domain"/>
</dbReference>
<reference evidence="4 6" key="2">
    <citation type="submission" date="2018-11" db="EMBL/GenBank/DDBJ databases">
        <authorList>
            <consortium name="Pathogen Informatics"/>
        </authorList>
    </citation>
    <scope>NUCLEOTIDE SEQUENCE [LARGE SCALE GENOMIC DNA]</scope>
</reference>
<dbReference type="WBParaSite" id="DME_0000965301-mRNA-1">
    <property type="protein sequence ID" value="DME_0000965301-mRNA-1"/>
    <property type="gene ID" value="DME_0000965301"/>
</dbReference>
<dbReference type="GO" id="GO:0003729">
    <property type="term" value="F:mRNA binding"/>
    <property type="evidence" value="ECO:0007669"/>
    <property type="project" value="TreeGrafter"/>
</dbReference>
<keyword evidence="6" id="KW-1185">Reference proteome</keyword>
<dbReference type="OrthoDB" id="5842105at2759"/>
<sequence>MELSEEGKSSSLLDESQNDNFTEVCSPSRSSQHEEFNPDAEEISTDCRNGSSMSGTDHVEFSTDSKEKEEKRKRQCIYNASKMIDGIIVEQCSSTANEVIFTNDEKQTLDVDDLIVKDEYLQTRRRYSLSLPKKPVTYPRRVGSCDLLNISRMNFSTCGESVEIIALLHKAVFFLARACQKNIDIAKNKCLWTTSPQNEDLLREAFRKSSVVILIFLAKGTNHFCGFARVCSEALYHGQPALQWVDFSGGGNIEIKWISKKSVLLSETDHIKNPFNRERPLYIGLDGSEIQRQAGQKLCYMFPFDETVDFRNVLNINSGRLCSKKRERTGTGSGTNRNSLPSLFDFSISYDQFKKARREVDQMDVLPWERVPPMQTRRNSREPPAQAQVYPVPLMDLHFDGRPVSYRVECSTEKYNRYASSPYPSPSRRLVGYIFGYLYLGYFFCFTNTYVQLYGIWRI</sequence>
<dbReference type="GO" id="GO:0005654">
    <property type="term" value="C:nucleoplasm"/>
    <property type="evidence" value="ECO:0007669"/>
    <property type="project" value="TreeGrafter"/>
</dbReference>
<reference evidence="7" key="1">
    <citation type="submission" date="2017-02" db="UniProtKB">
        <authorList>
            <consortium name="WormBaseParasite"/>
        </authorList>
    </citation>
    <scope>IDENTIFICATION</scope>
</reference>
<dbReference type="PROSITE" id="PS50882">
    <property type="entry name" value="YTH"/>
    <property type="match status" value="1"/>
</dbReference>
<evidence type="ECO:0000313" key="6">
    <source>
        <dbReference type="Proteomes" id="UP000274756"/>
    </source>
</evidence>
<keyword evidence="2" id="KW-0812">Transmembrane</keyword>
<organism evidence="5 7">
    <name type="scientific">Dracunculus medinensis</name>
    <name type="common">Guinea worm</name>
    <dbReference type="NCBI Taxonomy" id="318479"/>
    <lineage>
        <taxon>Eukaryota</taxon>
        <taxon>Metazoa</taxon>
        <taxon>Ecdysozoa</taxon>
        <taxon>Nematoda</taxon>
        <taxon>Chromadorea</taxon>
        <taxon>Rhabditida</taxon>
        <taxon>Spirurina</taxon>
        <taxon>Dracunculoidea</taxon>
        <taxon>Dracunculidae</taxon>
        <taxon>Dracunculus</taxon>
    </lineage>
</organism>
<dbReference type="Gene3D" id="3.10.590.10">
    <property type="entry name" value="ph1033 like domains"/>
    <property type="match status" value="1"/>
</dbReference>
<proteinExistence type="predicted"/>
<dbReference type="AlphaFoldDB" id="A0A0N4UNY9"/>
<evidence type="ECO:0000313" key="7">
    <source>
        <dbReference type="WBParaSite" id="DME_0000965301-mRNA-1"/>
    </source>
</evidence>
<evidence type="ECO:0000256" key="1">
    <source>
        <dbReference type="SAM" id="MobiDB-lite"/>
    </source>
</evidence>
<evidence type="ECO:0000313" key="5">
    <source>
        <dbReference type="Proteomes" id="UP000038040"/>
    </source>
</evidence>
<dbReference type="PANTHER" id="PTHR12357:SF3">
    <property type="entry name" value="YTH DOMAIN-CONTAINING PROTEIN 1"/>
    <property type="match status" value="1"/>
</dbReference>
<dbReference type="GO" id="GO:1990247">
    <property type="term" value="F:N6-methyladenosine-containing RNA reader activity"/>
    <property type="evidence" value="ECO:0007669"/>
    <property type="project" value="TreeGrafter"/>
</dbReference>
<evidence type="ECO:0000313" key="4">
    <source>
        <dbReference type="EMBL" id="VDN53330.1"/>
    </source>
</evidence>
<feature type="domain" description="YTH" evidence="3">
    <location>
        <begin position="170"/>
        <end position="302"/>
    </location>
</feature>
<evidence type="ECO:0000256" key="2">
    <source>
        <dbReference type="SAM" id="Phobius"/>
    </source>
</evidence>
<gene>
    <name evidence="4" type="ORF">DME_LOCUS3303</name>
</gene>
<evidence type="ECO:0000259" key="3">
    <source>
        <dbReference type="PROSITE" id="PS50882"/>
    </source>
</evidence>
<dbReference type="Proteomes" id="UP000274756">
    <property type="component" value="Unassembled WGS sequence"/>
</dbReference>
<feature type="compositionally biased region" description="Polar residues" evidence="1">
    <location>
        <begin position="46"/>
        <end position="55"/>
    </location>
</feature>
<feature type="transmembrane region" description="Helical" evidence="2">
    <location>
        <begin position="430"/>
        <end position="451"/>
    </location>
</feature>
<accession>A0A0N4UNY9</accession>